<dbReference type="Proteomes" id="UP001333996">
    <property type="component" value="Unassembled WGS sequence"/>
</dbReference>
<reference evidence="2" key="1">
    <citation type="submission" date="2024-01" db="EMBL/GenBank/DDBJ databases">
        <title>First draft genome sequence data of TA4-1, the type strain of Gram-positive actinobacterium Streptomyces chiangmaiensis.</title>
        <authorList>
            <person name="Yasawong M."/>
            <person name="Nantapong N."/>
        </authorList>
    </citation>
    <scope>NUCLEOTIDE SEQUENCE</scope>
    <source>
        <strain evidence="2">TA4-1</strain>
    </source>
</reference>
<gene>
    <name evidence="2" type="ORF">VXC91_21070</name>
</gene>
<name>A0ABU7FKQ4_9ACTN</name>
<protein>
    <recommendedName>
        <fullName evidence="4">Integral membrane protein</fullName>
    </recommendedName>
</protein>
<dbReference type="RefSeq" id="WP_329508846.1">
    <property type="nucleotide sequence ID" value="NZ_BAAAYZ010000023.1"/>
</dbReference>
<proteinExistence type="predicted"/>
<evidence type="ECO:0000313" key="3">
    <source>
        <dbReference type="Proteomes" id="UP001333996"/>
    </source>
</evidence>
<feature type="transmembrane region" description="Helical" evidence="1">
    <location>
        <begin position="49"/>
        <end position="69"/>
    </location>
</feature>
<dbReference type="PROSITE" id="PS51257">
    <property type="entry name" value="PROKAR_LIPOPROTEIN"/>
    <property type="match status" value="1"/>
</dbReference>
<keyword evidence="1" id="KW-1133">Transmembrane helix</keyword>
<evidence type="ECO:0000313" key="2">
    <source>
        <dbReference type="EMBL" id="MED7824408.1"/>
    </source>
</evidence>
<keyword evidence="1" id="KW-0812">Transmembrane</keyword>
<dbReference type="EMBL" id="JAYWVC010000071">
    <property type="protein sequence ID" value="MED7824408.1"/>
    <property type="molecule type" value="Genomic_DNA"/>
</dbReference>
<evidence type="ECO:0000256" key="1">
    <source>
        <dbReference type="SAM" id="Phobius"/>
    </source>
</evidence>
<comment type="caution">
    <text evidence="2">The sequence shown here is derived from an EMBL/GenBank/DDBJ whole genome shotgun (WGS) entry which is preliminary data.</text>
</comment>
<keyword evidence="1" id="KW-0472">Membrane</keyword>
<accession>A0ABU7FKQ4</accession>
<keyword evidence="3" id="KW-1185">Reference proteome</keyword>
<sequence>MRATRASRVARGCAAAAVFAFAVLVVLLGFACTIEMESFPGLRENLAPLVVYLLAFAALLAAGGLVLAGRRSYARWAAVVVLGALMALRMWTLAPMLHCWSYDSVGRNDDGSYDCVNRGDMLP</sequence>
<feature type="transmembrane region" description="Helical" evidence="1">
    <location>
        <begin position="76"/>
        <end position="94"/>
    </location>
</feature>
<evidence type="ECO:0008006" key="4">
    <source>
        <dbReference type="Google" id="ProtNLM"/>
    </source>
</evidence>
<organism evidence="2 3">
    <name type="scientific">Streptomyces chiangmaiensis</name>
    <dbReference type="NCBI Taxonomy" id="766497"/>
    <lineage>
        <taxon>Bacteria</taxon>
        <taxon>Bacillati</taxon>
        <taxon>Actinomycetota</taxon>
        <taxon>Actinomycetes</taxon>
        <taxon>Kitasatosporales</taxon>
        <taxon>Streptomycetaceae</taxon>
        <taxon>Streptomyces</taxon>
    </lineage>
</organism>